<protein>
    <submittedName>
        <fullName evidence="2">Uncharacterized protein</fullName>
    </submittedName>
</protein>
<proteinExistence type="predicted"/>
<dbReference type="RefSeq" id="WP_380799581.1">
    <property type="nucleotide sequence ID" value="NZ_JBHUIV010000002.1"/>
</dbReference>
<comment type="caution">
    <text evidence="2">The sequence shown here is derived from an EMBL/GenBank/DDBJ whole genome shotgun (WGS) entry which is preliminary data.</text>
</comment>
<keyword evidence="1" id="KW-1133">Transmembrane helix</keyword>
<evidence type="ECO:0000256" key="1">
    <source>
        <dbReference type="SAM" id="Phobius"/>
    </source>
</evidence>
<keyword evidence="1" id="KW-0812">Transmembrane</keyword>
<keyword evidence="3" id="KW-1185">Reference proteome</keyword>
<keyword evidence="1" id="KW-0472">Membrane</keyword>
<evidence type="ECO:0000313" key="2">
    <source>
        <dbReference type="EMBL" id="MFD2200048.1"/>
    </source>
</evidence>
<reference evidence="3" key="1">
    <citation type="journal article" date="2019" name="Int. J. Syst. Evol. Microbiol.">
        <title>The Global Catalogue of Microorganisms (GCM) 10K type strain sequencing project: providing services to taxonomists for standard genome sequencing and annotation.</title>
        <authorList>
            <consortium name="The Broad Institute Genomics Platform"/>
            <consortium name="The Broad Institute Genome Sequencing Center for Infectious Disease"/>
            <person name="Wu L."/>
            <person name="Ma J."/>
        </authorList>
    </citation>
    <scope>NUCLEOTIDE SEQUENCE [LARGE SCALE GENOMIC DNA]</scope>
    <source>
        <strain evidence="3">KCTC 19812</strain>
    </source>
</reference>
<dbReference type="EMBL" id="JBHUIV010000002">
    <property type="protein sequence ID" value="MFD2200048.1"/>
    <property type="molecule type" value="Genomic_DNA"/>
</dbReference>
<accession>A0ABW5B2J8</accession>
<feature type="transmembrane region" description="Helical" evidence="1">
    <location>
        <begin position="41"/>
        <end position="59"/>
    </location>
</feature>
<name>A0ABW5B2J8_9BACT</name>
<organism evidence="2 3">
    <name type="scientific">Shivajiella indica</name>
    <dbReference type="NCBI Taxonomy" id="872115"/>
    <lineage>
        <taxon>Bacteria</taxon>
        <taxon>Pseudomonadati</taxon>
        <taxon>Bacteroidota</taxon>
        <taxon>Cytophagia</taxon>
        <taxon>Cytophagales</taxon>
        <taxon>Cyclobacteriaceae</taxon>
        <taxon>Shivajiella</taxon>
    </lineage>
</organism>
<dbReference type="Proteomes" id="UP001597414">
    <property type="component" value="Unassembled WGS sequence"/>
</dbReference>
<evidence type="ECO:0000313" key="3">
    <source>
        <dbReference type="Proteomes" id="UP001597414"/>
    </source>
</evidence>
<gene>
    <name evidence="2" type="ORF">ACFSKV_00620</name>
</gene>
<sequence>MNKPDNLEEKELALFFSEWKEEDKKRDIPEFEYEKKSDIRIWKWLPLGIAAAFLVGFWMQSPKPKETDLEGDMVIITFIEDENQEQQFVIEVKSSLDVWEPQSSSLLTEF</sequence>